<proteinExistence type="predicted"/>
<reference evidence="4" key="2">
    <citation type="submission" date="2016-01" db="EMBL/GenBank/DDBJ databases">
        <title>First complete genome sequence of a species in the genus Microterricola, an extremophilic cold active enzyme producing strain ERGS5:02 isolated from Sikkim Himalaya.</title>
        <authorList>
            <person name="Kumar R."/>
            <person name="Singh D."/>
            <person name="Swarnkar M.K."/>
        </authorList>
    </citation>
    <scope>NUCLEOTIDE SEQUENCE [LARGE SCALE GENOMIC DNA]</scope>
    <source>
        <strain evidence="4">ERGS5:02</strain>
    </source>
</reference>
<evidence type="ECO:0000313" key="3">
    <source>
        <dbReference type="EMBL" id="AMB59479.1"/>
    </source>
</evidence>
<sequence length="374" mass="36764">MTRTAIGVTLSVALLLALTACAPPAGEPGAAASPPPSSPSVDPTPPAATGLLGCDDLVGADAVATVLTGADGARPTPVPAVQPSAAFDSALLGGVGGLACSWRVGEGQQRLGSGDGDWAYLQLSVLPGAAAQWAPVWAGDMPSTDTIEVGGVTASVAEGETGWKLSAPVGDAWVSLAVRASGLTAEGSRFLGMPDGAVAAALAAVAEESFGVLTGAAPERLAWPTLPTRSGDAACTGGLDEAGIVAALQIDPGAVTGYTVDDARASAPSSLEGAARAVAGVFGCELRTEGFGMTTITVVREFAPALGAMSDGPDTAVAFAPLSLAGAVPPEAAIVAVRDDGPRAPVYFTVGGTLYEVYSDGAQTVAEAIIAQTR</sequence>
<dbReference type="Proteomes" id="UP000058305">
    <property type="component" value="Chromosome"/>
</dbReference>
<evidence type="ECO:0000313" key="4">
    <source>
        <dbReference type="Proteomes" id="UP000058305"/>
    </source>
</evidence>
<keyword evidence="2" id="KW-0732">Signal</keyword>
<name>A0A109QXD2_9MICO</name>
<keyword evidence="4" id="KW-1185">Reference proteome</keyword>
<feature type="compositionally biased region" description="Pro residues" evidence="1">
    <location>
        <begin position="33"/>
        <end position="46"/>
    </location>
</feature>
<accession>A0A109QXD2</accession>
<gene>
    <name evidence="3" type="ORF">AWU67_12095</name>
</gene>
<dbReference type="AlphaFoldDB" id="A0A109QXD2"/>
<protein>
    <submittedName>
        <fullName evidence="3">Uncharacterized protein</fullName>
    </submittedName>
</protein>
<organism evidence="3 4">
    <name type="scientific">Microterricola viridarii</name>
    <dbReference type="NCBI Taxonomy" id="412690"/>
    <lineage>
        <taxon>Bacteria</taxon>
        <taxon>Bacillati</taxon>
        <taxon>Actinomycetota</taxon>
        <taxon>Actinomycetes</taxon>
        <taxon>Micrococcales</taxon>
        <taxon>Microbacteriaceae</taxon>
        <taxon>Microterricola</taxon>
    </lineage>
</organism>
<feature type="region of interest" description="Disordered" evidence="1">
    <location>
        <begin position="26"/>
        <end position="50"/>
    </location>
</feature>
<dbReference type="PROSITE" id="PS51257">
    <property type="entry name" value="PROKAR_LIPOPROTEIN"/>
    <property type="match status" value="1"/>
</dbReference>
<evidence type="ECO:0000256" key="1">
    <source>
        <dbReference type="SAM" id="MobiDB-lite"/>
    </source>
</evidence>
<evidence type="ECO:0000256" key="2">
    <source>
        <dbReference type="SAM" id="SignalP"/>
    </source>
</evidence>
<feature type="chain" id="PRO_5007140157" evidence="2">
    <location>
        <begin position="23"/>
        <end position="374"/>
    </location>
</feature>
<dbReference type="OrthoDB" id="5116378at2"/>
<dbReference type="RefSeq" id="WP_067229368.1">
    <property type="nucleotide sequence ID" value="NZ_CP014145.1"/>
</dbReference>
<dbReference type="EMBL" id="CP014145">
    <property type="protein sequence ID" value="AMB59479.1"/>
    <property type="molecule type" value="Genomic_DNA"/>
</dbReference>
<reference evidence="3 4" key="1">
    <citation type="journal article" date="2016" name="J. Biotechnol.">
        <title>First complete genome sequence of a species in the genus Microterricola, an extremophilic cold active enzyme producing bacterial strain ERGS5:02 isolated from Sikkim Himalaya.</title>
        <authorList>
            <person name="Himanshu"/>
            <person name="Swarnkar M.K."/>
            <person name="Singh D."/>
            <person name="Kumar R."/>
        </authorList>
    </citation>
    <scope>NUCLEOTIDE SEQUENCE [LARGE SCALE GENOMIC DNA]</scope>
    <source>
        <strain evidence="3 4">ERGS5:02</strain>
    </source>
</reference>
<feature type="signal peptide" evidence="2">
    <location>
        <begin position="1"/>
        <end position="22"/>
    </location>
</feature>
<dbReference type="KEGG" id="mvd:AWU67_12095"/>